<dbReference type="InterPro" id="IPR003835">
    <property type="entry name" value="Glyco_trans_19"/>
</dbReference>
<proteinExistence type="predicted"/>
<dbReference type="RefSeq" id="WP_168035465.1">
    <property type="nucleotide sequence ID" value="NZ_JAATJH010000001.1"/>
</dbReference>
<evidence type="ECO:0000313" key="12">
    <source>
        <dbReference type="Proteomes" id="UP000770785"/>
    </source>
</evidence>
<dbReference type="Proteomes" id="UP000770785">
    <property type="component" value="Unassembled WGS sequence"/>
</dbReference>
<gene>
    <name evidence="11" type="ORF">GGR27_000127</name>
</gene>
<keyword evidence="6 11" id="KW-0328">Glycosyltransferase</keyword>
<evidence type="ECO:0000256" key="10">
    <source>
        <dbReference type="NCBIfam" id="TIGR00215"/>
    </source>
</evidence>
<dbReference type="SUPFAM" id="SSF53756">
    <property type="entry name" value="UDP-Glycosyltransferase/glycogen phosphorylase"/>
    <property type="match status" value="1"/>
</dbReference>
<comment type="catalytic activity">
    <reaction evidence="9">
        <text>a lipid X + a UDP-2-N,3-O-bis[(3R)-3-hydroxyacyl]-alpha-D-glucosamine = a lipid A disaccharide + UDP + H(+)</text>
        <dbReference type="Rhea" id="RHEA:67828"/>
        <dbReference type="ChEBI" id="CHEBI:15378"/>
        <dbReference type="ChEBI" id="CHEBI:58223"/>
        <dbReference type="ChEBI" id="CHEBI:137748"/>
        <dbReference type="ChEBI" id="CHEBI:176338"/>
        <dbReference type="ChEBI" id="CHEBI:176343"/>
        <dbReference type="EC" id="2.4.1.182"/>
    </reaction>
</comment>
<protein>
    <recommendedName>
        <fullName evidence="3 10">Lipid-A-disaccharide synthase</fullName>
        <ecNumber evidence="2 10">2.4.1.182</ecNumber>
    </recommendedName>
</protein>
<evidence type="ECO:0000256" key="8">
    <source>
        <dbReference type="ARBA" id="ARBA00023098"/>
    </source>
</evidence>
<dbReference type="NCBIfam" id="TIGR00215">
    <property type="entry name" value="lpxB"/>
    <property type="match status" value="1"/>
</dbReference>
<evidence type="ECO:0000256" key="2">
    <source>
        <dbReference type="ARBA" id="ARBA00012687"/>
    </source>
</evidence>
<keyword evidence="4" id="KW-0444">Lipid biosynthesis</keyword>
<evidence type="ECO:0000256" key="1">
    <source>
        <dbReference type="ARBA" id="ARBA00002056"/>
    </source>
</evidence>
<evidence type="ECO:0000256" key="7">
    <source>
        <dbReference type="ARBA" id="ARBA00022679"/>
    </source>
</evidence>
<keyword evidence="5" id="KW-0441">Lipid A biosynthesis</keyword>
<keyword evidence="7 11" id="KW-0808">Transferase</keyword>
<dbReference type="GO" id="GO:0008915">
    <property type="term" value="F:lipid-A-disaccharide synthase activity"/>
    <property type="evidence" value="ECO:0007669"/>
    <property type="project" value="UniProtKB-EC"/>
</dbReference>
<reference evidence="11 12" key="1">
    <citation type="submission" date="2020-03" db="EMBL/GenBank/DDBJ databases">
        <title>Genomic Encyclopedia of Type Strains, Phase IV (KMG-IV): sequencing the most valuable type-strain genomes for metagenomic binning, comparative biology and taxonomic classification.</title>
        <authorList>
            <person name="Goeker M."/>
        </authorList>
    </citation>
    <scope>NUCLEOTIDE SEQUENCE [LARGE SCALE GENOMIC DNA]</scope>
    <source>
        <strain evidence="11 12">DSM 105096</strain>
    </source>
</reference>
<comment type="caution">
    <text evidence="11">The sequence shown here is derived from an EMBL/GenBank/DDBJ whole genome shotgun (WGS) entry which is preliminary data.</text>
</comment>
<keyword evidence="12" id="KW-1185">Reference proteome</keyword>
<evidence type="ECO:0000256" key="6">
    <source>
        <dbReference type="ARBA" id="ARBA00022676"/>
    </source>
</evidence>
<dbReference type="Pfam" id="PF02684">
    <property type="entry name" value="LpxB"/>
    <property type="match status" value="1"/>
</dbReference>
<dbReference type="EC" id="2.4.1.182" evidence="2 10"/>
<evidence type="ECO:0000313" key="11">
    <source>
        <dbReference type="EMBL" id="NJC24646.1"/>
    </source>
</evidence>
<dbReference type="PANTHER" id="PTHR30372">
    <property type="entry name" value="LIPID-A-DISACCHARIDE SYNTHASE"/>
    <property type="match status" value="1"/>
</dbReference>
<evidence type="ECO:0000256" key="3">
    <source>
        <dbReference type="ARBA" id="ARBA00020902"/>
    </source>
</evidence>
<keyword evidence="8" id="KW-0443">Lipid metabolism</keyword>
<dbReference type="PANTHER" id="PTHR30372:SF4">
    <property type="entry name" value="LIPID-A-DISACCHARIDE SYNTHASE, MITOCHONDRIAL-RELATED"/>
    <property type="match status" value="1"/>
</dbReference>
<accession>A0ABX0X607</accession>
<sequence>MKYYLIAGEPSGDLHGSNLVLAIKQLDPDAEFRAWGGDLLEAAGATLAKHYRELAFMGLVEVVKNLRTILGNEKFCRRDIAAFQPDRLILIDYSGFNLRIAKWAKPAGFDISYYISPQVWAWRSYRVKTIKATVDRMLVILPFEEAWYGERGVKATFVGHPLLDTVAEQGARSRVRGNETRGKDGLVVALLPGSRTQEITTGLPIMLAAAARHPQHRYVIAAAPGQELSFYQDFTNGVDVPPRLTIEKGATYDILGRADAALVTSGTATLETALFGVPQVVCYKGNAINYAIAKRLVGKHIKYISLVNLITEAPTVPELVQNDFTVEKLATQLQKITAGPERDRQLADLVALRAKLGSGGAAKRAARLIFTGKLV</sequence>
<evidence type="ECO:0000256" key="5">
    <source>
        <dbReference type="ARBA" id="ARBA00022556"/>
    </source>
</evidence>
<dbReference type="EMBL" id="JAATJH010000001">
    <property type="protein sequence ID" value="NJC24646.1"/>
    <property type="molecule type" value="Genomic_DNA"/>
</dbReference>
<name>A0ABX0X607_9BACT</name>
<evidence type="ECO:0000256" key="9">
    <source>
        <dbReference type="ARBA" id="ARBA00048975"/>
    </source>
</evidence>
<comment type="function">
    <text evidence="1">Condensation of UDP-2,3-diacylglucosamine and 2,3-diacylglucosamine-1-phosphate to form lipid A disaccharide, a precursor of lipid A, a phosphorylated glycolipid that anchors the lipopolysaccharide to the outer membrane of the cell.</text>
</comment>
<organism evidence="11 12">
    <name type="scientific">Neolewinella antarctica</name>
    <dbReference type="NCBI Taxonomy" id="442734"/>
    <lineage>
        <taxon>Bacteria</taxon>
        <taxon>Pseudomonadati</taxon>
        <taxon>Bacteroidota</taxon>
        <taxon>Saprospiria</taxon>
        <taxon>Saprospirales</taxon>
        <taxon>Lewinellaceae</taxon>
        <taxon>Neolewinella</taxon>
    </lineage>
</organism>
<evidence type="ECO:0000256" key="4">
    <source>
        <dbReference type="ARBA" id="ARBA00022516"/>
    </source>
</evidence>